<comment type="caution">
    <text evidence="1">The sequence shown here is derived from an EMBL/GenBank/DDBJ whole genome shotgun (WGS) entry which is preliminary data.</text>
</comment>
<organism evidence="1 2">
    <name type="scientific">Streptomyces albireticuli</name>
    <dbReference type="NCBI Taxonomy" id="1940"/>
    <lineage>
        <taxon>Bacteria</taxon>
        <taxon>Bacillati</taxon>
        <taxon>Actinomycetota</taxon>
        <taxon>Actinomycetes</taxon>
        <taxon>Kitasatosporales</taxon>
        <taxon>Streptomycetaceae</taxon>
        <taxon>Streptomyces</taxon>
    </lineage>
</organism>
<feature type="non-terminal residue" evidence="1">
    <location>
        <position position="1"/>
    </location>
</feature>
<dbReference type="AlphaFoldDB" id="A0A2A2DG19"/>
<dbReference type="Proteomes" id="UP000218944">
    <property type="component" value="Unassembled WGS sequence"/>
</dbReference>
<keyword evidence="2" id="KW-1185">Reference proteome</keyword>
<sequence>QKAGDGVFYSLALTFGTLLSSQGTDASFVLTLSGFPPGASLRCFQPYQIRFRLWPPAGAGSHRLAFAFRRFRLYQILFRSVSGPNSFPIPRRRGFVSRLSA</sequence>
<name>A0A2A2DG19_9ACTN</name>
<dbReference type="EMBL" id="NSJV01000057">
    <property type="protein sequence ID" value="PAU50387.1"/>
    <property type="molecule type" value="Genomic_DNA"/>
</dbReference>
<evidence type="ECO:0000313" key="2">
    <source>
        <dbReference type="Proteomes" id="UP000218944"/>
    </source>
</evidence>
<protein>
    <submittedName>
        <fullName evidence="1">Uncharacterized protein</fullName>
    </submittedName>
</protein>
<accession>A0A2A2DG19</accession>
<reference evidence="1 2" key="1">
    <citation type="submission" date="2017-08" db="EMBL/GenBank/DDBJ databases">
        <title>Genome sequence of Streptomyces albireticuli NRRL B-1670.</title>
        <authorList>
            <person name="Graham D.E."/>
            <person name="Mahan K.M."/>
            <person name="Klingeman D.M."/>
            <person name="Hettich R.L."/>
            <person name="Parry R.J."/>
            <person name="Spain J.C."/>
        </authorList>
    </citation>
    <scope>NUCLEOTIDE SEQUENCE [LARGE SCALE GENOMIC DNA]</scope>
    <source>
        <strain evidence="1 2">NRRL B-1670</strain>
    </source>
</reference>
<evidence type="ECO:0000313" key="1">
    <source>
        <dbReference type="EMBL" id="PAU50387.1"/>
    </source>
</evidence>
<proteinExistence type="predicted"/>
<gene>
    <name evidence="1" type="ORF">CK936_02825</name>
</gene>